<dbReference type="PROSITE" id="PS50213">
    <property type="entry name" value="FAS1"/>
    <property type="match status" value="1"/>
</dbReference>
<dbReference type="InterPro" id="IPR000782">
    <property type="entry name" value="FAS1_domain"/>
</dbReference>
<feature type="domain" description="FAS1" evidence="1">
    <location>
        <begin position="40"/>
        <end position="172"/>
    </location>
</feature>
<evidence type="ECO:0000313" key="2">
    <source>
        <dbReference type="WBParaSite" id="ECPE_0000745301-mRNA-1"/>
    </source>
</evidence>
<evidence type="ECO:0000259" key="1">
    <source>
        <dbReference type="PROSITE" id="PS50213"/>
    </source>
</evidence>
<name>A0A183AKF2_9TREM</name>
<reference evidence="2" key="1">
    <citation type="submission" date="2016-06" db="UniProtKB">
        <authorList>
            <consortium name="WormBaseParasite"/>
        </authorList>
    </citation>
    <scope>IDENTIFICATION</scope>
</reference>
<accession>A0A183AKF2</accession>
<dbReference type="WBParaSite" id="ECPE_0000745301-mRNA-1">
    <property type="protein sequence ID" value="ECPE_0000745301-mRNA-1"/>
    <property type="gene ID" value="ECPE_0000745301"/>
</dbReference>
<protein>
    <submittedName>
        <fullName evidence="2">FAS1 domain-containing protein</fullName>
    </submittedName>
</protein>
<organism evidence="2">
    <name type="scientific">Echinostoma caproni</name>
    <dbReference type="NCBI Taxonomy" id="27848"/>
    <lineage>
        <taxon>Eukaryota</taxon>
        <taxon>Metazoa</taxon>
        <taxon>Spiralia</taxon>
        <taxon>Lophotrochozoa</taxon>
        <taxon>Platyhelminthes</taxon>
        <taxon>Trematoda</taxon>
        <taxon>Digenea</taxon>
        <taxon>Plagiorchiida</taxon>
        <taxon>Echinostomata</taxon>
        <taxon>Echinostomatoidea</taxon>
        <taxon>Echinostomatidae</taxon>
        <taxon>Echinostoma</taxon>
    </lineage>
</organism>
<sequence>LFYDARLAKHGYVASQVVVWDEMATNGIIHTINGLPGIPTEKIEDYIARNGQFSKFAAYQFVQNLTLGAPYTFCAPTNTALLAMEGSTTVGLVLLQNQTRREYIFRRHAFPMQLLLEDLQLKSYDVATANYAFTREEIRLTVSSANNNKRGMCPSRILIDLSSFRNPSTGSG</sequence>
<dbReference type="AlphaFoldDB" id="A0A183AKF2"/>
<dbReference type="Gene3D" id="2.30.180.10">
    <property type="entry name" value="FAS1 domain"/>
    <property type="match status" value="1"/>
</dbReference>
<dbReference type="Pfam" id="PF02469">
    <property type="entry name" value="Fasciclin"/>
    <property type="match status" value="1"/>
</dbReference>
<proteinExistence type="predicted"/>
<dbReference type="SUPFAM" id="SSF82153">
    <property type="entry name" value="FAS1 domain"/>
    <property type="match status" value="1"/>
</dbReference>
<dbReference type="InterPro" id="IPR036378">
    <property type="entry name" value="FAS1_dom_sf"/>
</dbReference>